<dbReference type="PANTHER" id="PTHR43436">
    <property type="entry name" value="ARAC-FAMILY TRANSCRIPTIONAL REGULATOR"/>
    <property type="match status" value="1"/>
</dbReference>
<dbReference type="InterPro" id="IPR018060">
    <property type="entry name" value="HTH_AraC"/>
</dbReference>
<evidence type="ECO:0000313" key="5">
    <source>
        <dbReference type="EMBL" id="MFD0856829.1"/>
    </source>
</evidence>
<dbReference type="Pfam" id="PF12833">
    <property type="entry name" value="HTH_18"/>
    <property type="match status" value="1"/>
</dbReference>
<dbReference type="InterPro" id="IPR020449">
    <property type="entry name" value="Tscrpt_reg_AraC-type_HTH"/>
</dbReference>
<keyword evidence="1" id="KW-0805">Transcription regulation</keyword>
<evidence type="ECO:0000256" key="2">
    <source>
        <dbReference type="ARBA" id="ARBA00023125"/>
    </source>
</evidence>
<sequence>AVRPHVSELGRDLGEVLLRLLRSLGDAEDRRVLTPMYLREITYRLMRAEQVARLLEAADAERERRPVSEVIRYVNDHLAEPMTVADMARHVGMSASALTNAFVDEIGIGPYQYAKRVRLDRACALLIQGDLNVSEVMREVGYTSLSHFINEFKRQFGATPRAYARARREIVAMRVDAATNRPPAKESTGKPT</sequence>
<dbReference type="PRINTS" id="PR00032">
    <property type="entry name" value="HTHARAC"/>
</dbReference>
<evidence type="ECO:0000259" key="4">
    <source>
        <dbReference type="PROSITE" id="PS01124"/>
    </source>
</evidence>
<accession>A0ABW3CQL7</accession>
<dbReference type="PANTHER" id="PTHR43436:SF1">
    <property type="entry name" value="TRANSCRIPTIONAL REGULATORY PROTEIN"/>
    <property type="match status" value="1"/>
</dbReference>
<keyword evidence="2" id="KW-0238">DNA-binding</keyword>
<dbReference type="Pfam" id="PF06719">
    <property type="entry name" value="AraC_N"/>
    <property type="match status" value="1"/>
</dbReference>
<feature type="domain" description="HTH araC/xylS-type" evidence="4">
    <location>
        <begin position="68"/>
        <end position="166"/>
    </location>
</feature>
<dbReference type="InterPro" id="IPR009057">
    <property type="entry name" value="Homeodomain-like_sf"/>
</dbReference>
<gene>
    <name evidence="5" type="ORF">ACFQ07_31645</name>
</gene>
<feature type="non-terminal residue" evidence="5">
    <location>
        <position position="1"/>
    </location>
</feature>
<dbReference type="EMBL" id="JBHTIR010004272">
    <property type="protein sequence ID" value="MFD0856829.1"/>
    <property type="molecule type" value="Genomic_DNA"/>
</dbReference>
<dbReference type="Gene3D" id="1.10.10.60">
    <property type="entry name" value="Homeodomain-like"/>
    <property type="match status" value="1"/>
</dbReference>
<dbReference type="SUPFAM" id="SSF46689">
    <property type="entry name" value="Homeodomain-like"/>
    <property type="match status" value="2"/>
</dbReference>
<keyword evidence="3" id="KW-0804">Transcription</keyword>
<organism evidence="5 6">
    <name type="scientific">Actinomadura adrarensis</name>
    <dbReference type="NCBI Taxonomy" id="1819600"/>
    <lineage>
        <taxon>Bacteria</taxon>
        <taxon>Bacillati</taxon>
        <taxon>Actinomycetota</taxon>
        <taxon>Actinomycetes</taxon>
        <taxon>Streptosporangiales</taxon>
        <taxon>Thermomonosporaceae</taxon>
        <taxon>Actinomadura</taxon>
    </lineage>
</organism>
<evidence type="ECO:0000256" key="3">
    <source>
        <dbReference type="ARBA" id="ARBA00023163"/>
    </source>
</evidence>
<dbReference type="SMART" id="SM00342">
    <property type="entry name" value="HTH_ARAC"/>
    <property type="match status" value="1"/>
</dbReference>
<dbReference type="InterPro" id="IPR009594">
    <property type="entry name" value="Tscrpt_reg_HTH_AraC_N"/>
</dbReference>
<name>A0ABW3CQL7_9ACTN</name>
<dbReference type="PROSITE" id="PS01124">
    <property type="entry name" value="HTH_ARAC_FAMILY_2"/>
    <property type="match status" value="1"/>
</dbReference>
<evidence type="ECO:0000313" key="6">
    <source>
        <dbReference type="Proteomes" id="UP001597083"/>
    </source>
</evidence>
<proteinExistence type="predicted"/>
<reference evidence="6" key="1">
    <citation type="journal article" date="2019" name="Int. J. Syst. Evol. Microbiol.">
        <title>The Global Catalogue of Microorganisms (GCM) 10K type strain sequencing project: providing services to taxonomists for standard genome sequencing and annotation.</title>
        <authorList>
            <consortium name="The Broad Institute Genomics Platform"/>
            <consortium name="The Broad Institute Genome Sequencing Center for Infectious Disease"/>
            <person name="Wu L."/>
            <person name="Ma J."/>
        </authorList>
    </citation>
    <scope>NUCLEOTIDE SEQUENCE [LARGE SCALE GENOMIC DNA]</scope>
    <source>
        <strain evidence="6">JCM 31696</strain>
    </source>
</reference>
<comment type="caution">
    <text evidence="5">The sequence shown here is derived from an EMBL/GenBank/DDBJ whole genome shotgun (WGS) entry which is preliminary data.</text>
</comment>
<keyword evidence="6" id="KW-1185">Reference proteome</keyword>
<protein>
    <submittedName>
        <fullName evidence="5">Helix-turn-helix domain-containing protein</fullName>
    </submittedName>
</protein>
<evidence type="ECO:0000256" key="1">
    <source>
        <dbReference type="ARBA" id="ARBA00023015"/>
    </source>
</evidence>
<dbReference type="Proteomes" id="UP001597083">
    <property type="component" value="Unassembled WGS sequence"/>
</dbReference>